<protein>
    <submittedName>
        <fullName evidence="2">Class F sortase</fullName>
    </submittedName>
</protein>
<sequence>MGRHAKPYLWGRTAPRPLMLVLVGTASAVAGAIGLGVSLDHPAASVPNPVVAGADAAPTGPVPGPVVAQRGAPAARTAARPREIGIPALKVRASTESLGLTADGALAVPKNPDQVGWFDAGPVPGQAGPAVLVGHVDSYSGPAVFADLRLLRIGDIVTITLTDGSTVRFQVTSVEHYPKDAFPTAAVYGARPDPELRLITCGGPFQKQEYQDNVVVYARLL</sequence>
<keyword evidence="3" id="KW-1185">Reference proteome</keyword>
<name>A0ABV6V5N8_9ACTN</name>
<organism evidence="2 3">
    <name type="scientific">Streptacidiphilus alkalitolerans</name>
    <dbReference type="NCBI Taxonomy" id="3342712"/>
    <lineage>
        <taxon>Bacteria</taxon>
        <taxon>Bacillati</taxon>
        <taxon>Actinomycetota</taxon>
        <taxon>Actinomycetes</taxon>
        <taxon>Kitasatosporales</taxon>
        <taxon>Streptomycetaceae</taxon>
        <taxon>Streptacidiphilus</taxon>
    </lineage>
</organism>
<evidence type="ECO:0000256" key="1">
    <source>
        <dbReference type="ARBA" id="ARBA00022801"/>
    </source>
</evidence>
<proteinExistence type="predicted"/>
<dbReference type="Proteomes" id="UP001592582">
    <property type="component" value="Unassembled WGS sequence"/>
</dbReference>
<keyword evidence="1" id="KW-0378">Hydrolase</keyword>
<comment type="caution">
    <text evidence="2">The sequence shown here is derived from an EMBL/GenBank/DDBJ whole genome shotgun (WGS) entry which is preliminary data.</text>
</comment>
<evidence type="ECO:0000313" key="2">
    <source>
        <dbReference type="EMBL" id="MFC1408973.1"/>
    </source>
</evidence>
<dbReference type="InterPro" id="IPR005754">
    <property type="entry name" value="Sortase"/>
</dbReference>
<evidence type="ECO:0000313" key="3">
    <source>
        <dbReference type="Proteomes" id="UP001592582"/>
    </source>
</evidence>
<reference evidence="2 3" key="1">
    <citation type="submission" date="2024-09" db="EMBL/GenBank/DDBJ databases">
        <authorList>
            <person name="Lee S.D."/>
        </authorList>
    </citation>
    <scope>NUCLEOTIDE SEQUENCE [LARGE SCALE GENOMIC DNA]</scope>
    <source>
        <strain evidence="2 3">N1-1</strain>
    </source>
</reference>
<dbReference type="Gene3D" id="2.40.260.10">
    <property type="entry name" value="Sortase"/>
    <property type="match status" value="1"/>
</dbReference>
<gene>
    <name evidence="2" type="ORF">ACEZDG_06730</name>
</gene>
<dbReference type="EMBL" id="JBHEZX010000002">
    <property type="protein sequence ID" value="MFC1408973.1"/>
    <property type="molecule type" value="Genomic_DNA"/>
</dbReference>
<dbReference type="CDD" id="cd05829">
    <property type="entry name" value="Sortase_F"/>
    <property type="match status" value="1"/>
</dbReference>
<dbReference type="SUPFAM" id="SSF63817">
    <property type="entry name" value="Sortase"/>
    <property type="match status" value="1"/>
</dbReference>
<accession>A0ABV6V5N8</accession>
<dbReference type="NCBIfam" id="NF033748">
    <property type="entry name" value="class_F_sortase"/>
    <property type="match status" value="1"/>
</dbReference>
<dbReference type="InterPro" id="IPR042001">
    <property type="entry name" value="Sortase_F"/>
</dbReference>
<dbReference type="Pfam" id="PF04203">
    <property type="entry name" value="Sortase"/>
    <property type="match status" value="1"/>
</dbReference>
<dbReference type="InterPro" id="IPR023365">
    <property type="entry name" value="Sortase_dom-sf"/>
</dbReference>